<sequence>MLFPNELVDCILENLYLDTPTLLNCALVGKAWVRPSQRGIFRAIILEFPLPAPYASDAEYSVVNDYVNTCEHFVALFDRDAKPHLASYVQSLELRRFCEPEQDALHAVTAKVIQRLTDVKKLSLFRVNWDSYTLSPLLKETLAEVFKAPSLNEVSSVQSCPFPELAYLLSHAAHLKVLNVDEGWVSGDSDSEDDDDENRLVGPLIVDTGVNPPHSILLDELRIGNSGLIYLFISWLRQDSCPFLAQNLQSLEIHWRINRDVLQYLGSNLKELSCSLSSG</sequence>
<protein>
    <recommendedName>
        <fullName evidence="3">F-box domain-containing protein</fullName>
    </recommendedName>
</protein>
<name>A0A6A4HGU3_9AGAR</name>
<reference evidence="1" key="1">
    <citation type="journal article" date="2019" name="Environ. Microbiol.">
        <title>Fungal ecological strategies reflected in gene transcription - a case study of two litter decomposers.</title>
        <authorList>
            <person name="Barbi F."/>
            <person name="Kohler A."/>
            <person name="Barry K."/>
            <person name="Baskaran P."/>
            <person name="Daum C."/>
            <person name="Fauchery L."/>
            <person name="Ihrmark K."/>
            <person name="Kuo A."/>
            <person name="LaButti K."/>
            <person name="Lipzen A."/>
            <person name="Morin E."/>
            <person name="Grigoriev I.V."/>
            <person name="Henrissat B."/>
            <person name="Lindahl B."/>
            <person name="Martin F."/>
        </authorList>
    </citation>
    <scope>NUCLEOTIDE SEQUENCE</scope>
    <source>
        <strain evidence="1">JB14</strain>
    </source>
</reference>
<evidence type="ECO:0000313" key="1">
    <source>
        <dbReference type="EMBL" id="KAE9397872.1"/>
    </source>
</evidence>
<dbReference type="OrthoDB" id="2745898at2759"/>
<evidence type="ECO:0008006" key="3">
    <source>
        <dbReference type="Google" id="ProtNLM"/>
    </source>
</evidence>
<evidence type="ECO:0000313" key="2">
    <source>
        <dbReference type="Proteomes" id="UP000799118"/>
    </source>
</evidence>
<keyword evidence="2" id="KW-1185">Reference proteome</keyword>
<gene>
    <name evidence="1" type="ORF">BT96DRAFT_50721</name>
</gene>
<dbReference type="AlphaFoldDB" id="A0A6A4HGU3"/>
<dbReference type="Proteomes" id="UP000799118">
    <property type="component" value="Unassembled WGS sequence"/>
</dbReference>
<proteinExistence type="predicted"/>
<dbReference type="EMBL" id="ML769491">
    <property type="protein sequence ID" value="KAE9397872.1"/>
    <property type="molecule type" value="Genomic_DNA"/>
</dbReference>
<organism evidence="1 2">
    <name type="scientific">Gymnopus androsaceus JB14</name>
    <dbReference type="NCBI Taxonomy" id="1447944"/>
    <lineage>
        <taxon>Eukaryota</taxon>
        <taxon>Fungi</taxon>
        <taxon>Dikarya</taxon>
        <taxon>Basidiomycota</taxon>
        <taxon>Agaricomycotina</taxon>
        <taxon>Agaricomycetes</taxon>
        <taxon>Agaricomycetidae</taxon>
        <taxon>Agaricales</taxon>
        <taxon>Marasmiineae</taxon>
        <taxon>Omphalotaceae</taxon>
        <taxon>Gymnopus</taxon>
    </lineage>
</organism>
<accession>A0A6A4HGU3</accession>